<evidence type="ECO:0000313" key="1">
    <source>
        <dbReference type="EMBL" id="CAB0020771.1"/>
    </source>
</evidence>
<dbReference type="EMBL" id="CADCXU010035733">
    <property type="protein sequence ID" value="CAB0020771.1"/>
    <property type="molecule type" value="Genomic_DNA"/>
</dbReference>
<evidence type="ECO:0000313" key="2">
    <source>
        <dbReference type="Proteomes" id="UP000479000"/>
    </source>
</evidence>
<keyword evidence="2" id="KW-1185">Reference proteome</keyword>
<reference evidence="1 2" key="1">
    <citation type="submission" date="2020-02" db="EMBL/GenBank/DDBJ databases">
        <authorList>
            <person name="Ferguson B K."/>
        </authorList>
    </citation>
    <scope>NUCLEOTIDE SEQUENCE [LARGE SCALE GENOMIC DNA]</scope>
</reference>
<proteinExistence type="predicted"/>
<dbReference type="Proteomes" id="UP000479000">
    <property type="component" value="Unassembled WGS sequence"/>
</dbReference>
<accession>A0A6H5HZI7</accession>
<dbReference type="AlphaFoldDB" id="A0A6H5HZI7"/>
<protein>
    <submittedName>
        <fullName evidence="1">Uncharacterized protein</fullName>
    </submittedName>
</protein>
<sequence length="74" mass="8497">MRELYFHFGQELIHHRRSRHYQGHISFFPSASYVTSGGERQCEVFEAELEKELLNNGRGNGFAGKRDGPSRAAE</sequence>
<name>A0A6H5HZI7_9HEMI</name>
<gene>
    <name evidence="1" type="ORF">NTEN_LOCUS24316</name>
</gene>
<organism evidence="1 2">
    <name type="scientific">Nesidiocoris tenuis</name>
    <dbReference type="NCBI Taxonomy" id="355587"/>
    <lineage>
        <taxon>Eukaryota</taxon>
        <taxon>Metazoa</taxon>
        <taxon>Ecdysozoa</taxon>
        <taxon>Arthropoda</taxon>
        <taxon>Hexapoda</taxon>
        <taxon>Insecta</taxon>
        <taxon>Pterygota</taxon>
        <taxon>Neoptera</taxon>
        <taxon>Paraneoptera</taxon>
        <taxon>Hemiptera</taxon>
        <taxon>Heteroptera</taxon>
        <taxon>Panheteroptera</taxon>
        <taxon>Cimicomorpha</taxon>
        <taxon>Miridae</taxon>
        <taxon>Dicyphina</taxon>
        <taxon>Nesidiocoris</taxon>
    </lineage>
</organism>
<feature type="non-terminal residue" evidence="1">
    <location>
        <position position="74"/>
    </location>
</feature>